<feature type="compositionally biased region" description="Polar residues" evidence="2">
    <location>
        <begin position="32"/>
        <end position="41"/>
    </location>
</feature>
<dbReference type="RefSeq" id="WP_377344480.1">
    <property type="nucleotide sequence ID" value="NZ_JBHLTP010000001.1"/>
</dbReference>
<dbReference type="InterPro" id="IPR042001">
    <property type="entry name" value="Sortase_F"/>
</dbReference>
<keyword evidence="4" id="KW-1185">Reference proteome</keyword>
<dbReference type="EMBL" id="JBHLTP010000001">
    <property type="protein sequence ID" value="MFC0522001.1"/>
    <property type="molecule type" value="Genomic_DNA"/>
</dbReference>
<keyword evidence="1" id="KW-0378">Hydrolase</keyword>
<name>A0ABV6LI34_9BACI</name>
<sequence length="215" mass="23158">MACSVLILSACQSTPLVSTQAEEGTGGKILSQKETPTTLSEKQVDAASKQQPDANAQKPPEQTVKPKGITPAKVKIPAINVDANITPQGLNEENDMEVPSNGDEVGWFEPGTKPGNTGNAILAGHVDDKEGPAVFFDLKELKAGDKIYVTDENGKQVTFEVDKVVAYDKNNAPLRQIFGPSEEQNLNLLTCTGTFDHSIQDHEERLVVYTSLLPN</sequence>
<organism evidence="3 4">
    <name type="scientific">Pontibacillus salicampi</name>
    <dbReference type="NCBI Taxonomy" id="1449801"/>
    <lineage>
        <taxon>Bacteria</taxon>
        <taxon>Bacillati</taxon>
        <taxon>Bacillota</taxon>
        <taxon>Bacilli</taxon>
        <taxon>Bacillales</taxon>
        <taxon>Bacillaceae</taxon>
        <taxon>Pontibacillus</taxon>
    </lineage>
</organism>
<comment type="caution">
    <text evidence="3">The sequence shown here is derived from an EMBL/GenBank/DDBJ whole genome shotgun (WGS) entry which is preliminary data.</text>
</comment>
<gene>
    <name evidence="3" type="ORF">ACFFGV_00160</name>
</gene>
<evidence type="ECO:0000256" key="2">
    <source>
        <dbReference type="SAM" id="MobiDB-lite"/>
    </source>
</evidence>
<evidence type="ECO:0000313" key="3">
    <source>
        <dbReference type="EMBL" id="MFC0522001.1"/>
    </source>
</evidence>
<accession>A0ABV6LI34</accession>
<dbReference type="SUPFAM" id="SSF63817">
    <property type="entry name" value="Sortase"/>
    <property type="match status" value="1"/>
</dbReference>
<dbReference type="InterPro" id="IPR005754">
    <property type="entry name" value="Sortase"/>
</dbReference>
<protein>
    <submittedName>
        <fullName evidence="3">Class F sortase</fullName>
    </submittedName>
</protein>
<feature type="region of interest" description="Disordered" evidence="2">
    <location>
        <begin position="20"/>
        <end position="69"/>
    </location>
</feature>
<dbReference type="Proteomes" id="UP001589836">
    <property type="component" value="Unassembled WGS sequence"/>
</dbReference>
<proteinExistence type="predicted"/>
<dbReference type="InterPro" id="IPR023365">
    <property type="entry name" value="Sortase_dom-sf"/>
</dbReference>
<dbReference type="Pfam" id="PF04203">
    <property type="entry name" value="Sortase"/>
    <property type="match status" value="1"/>
</dbReference>
<evidence type="ECO:0000256" key="1">
    <source>
        <dbReference type="ARBA" id="ARBA00022801"/>
    </source>
</evidence>
<evidence type="ECO:0000313" key="4">
    <source>
        <dbReference type="Proteomes" id="UP001589836"/>
    </source>
</evidence>
<reference evidence="3 4" key="1">
    <citation type="submission" date="2024-09" db="EMBL/GenBank/DDBJ databases">
        <authorList>
            <person name="Sun Q."/>
            <person name="Mori K."/>
        </authorList>
    </citation>
    <scope>NUCLEOTIDE SEQUENCE [LARGE SCALE GENOMIC DNA]</scope>
    <source>
        <strain evidence="3 4">NCAIM B.02529</strain>
    </source>
</reference>
<dbReference type="CDD" id="cd05829">
    <property type="entry name" value="Sortase_F"/>
    <property type="match status" value="1"/>
</dbReference>
<dbReference type="Gene3D" id="2.40.260.10">
    <property type="entry name" value="Sortase"/>
    <property type="match status" value="1"/>
</dbReference>